<dbReference type="RefSeq" id="WP_169663986.1">
    <property type="nucleotide sequence ID" value="NZ_CP076132.1"/>
</dbReference>
<gene>
    <name evidence="2" type="ORF">KMW28_07155</name>
</gene>
<keyword evidence="1" id="KW-1133">Transmembrane helix</keyword>
<accession>A0AAX1NAA5</accession>
<evidence type="ECO:0000313" key="2">
    <source>
        <dbReference type="EMBL" id="QWG03356.1"/>
    </source>
</evidence>
<dbReference type="EMBL" id="CP076132">
    <property type="protein sequence ID" value="QWG03356.1"/>
    <property type="molecule type" value="Genomic_DNA"/>
</dbReference>
<reference evidence="2 3" key="1">
    <citation type="submission" date="2021-05" db="EMBL/GenBank/DDBJ databases">
        <title>Comparative genomic studies on the polysaccharide-degrading batcterial strains of the Flammeovirga genus.</title>
        <authorList>
            <person name="Zewei F."/>
            <person name="Zheng Z."/>
            <person name="Yu L."/>
            <person name="Ruyue G."/>
            <person name="Yanhong M."/>
            <person name="Yuanyuan C."/>
            <person name="Jingyan G."/>
            <person name="Wenjun H."/>
        </authorList>
    </citation>
    <scope>NUCLEOTIDE SEQUENCE [LARGE SCALE GENOMIC DNA]</scope>
    <source>
        <strain evidence="2 3">NBRC:100898</strain>
    </source>
</reference>
<keyword evidence="1" id="KW-0472">Membrane</keyword>
<dbReference type="KEGG" id="fya:KMW28_07155"/>
<name>A0AAX1NAA5_9BACT</name>
<evidence type="ECO:0000256" key="1">
    <source>
        <dbReference type="SAM" id="Phobius"/>
    </source>
</evidence>
<protein>
    <submittedName>
        <fullName evidence="2">Uncharacterized protein</fullName>
    </submittedName>
</protein>
<feature type="transmembrane region" description="Helical" evidence="1">
    <location>
        <begin position="44"/>
        <end position="63"/>
    </location>
</feature>
<dbReference type="Proteomes" id="UP000678679">
    <property type="component" value="Chromosome 1"/>
</dbReference>
<sequence length="175" mass="21142">MSEINNIYFNKHKLQKEKRIAQILLMTLWVSQILYLIFLNNKTFYTLAPGIIIPLIFSVFVHYRVSYLNRMYFSNTPAITFDYEKIQLYNLKRIPWDRVIDIQICHPKRKFKHAELKITYFENEKLFYVDEVDIYKKYSLHQGSESIGLKYVDFPLAELNYLLNSKRRLNLTINN</sequence>
<proteinExistence type="predicted"/>
<evidence type="ECO:0000313" key="3">
    <source>
        <dbReference type="Proteomes" id="UP000678679"/>
    </source>
</evidence>
<feature type="transmembrane region" description="Helical" evidence="1">
    <location>
        <begin position="20"/>
        <end position="38"/>
    </location>
</feature>
<keyword evidence="1" id="KW-0812">Transmembrane</keyword>
<organism evidence="2 3">
    <name type="scientific">Flammeovirga yaeyamensis</name>
    <dbReference type="NCBI Taxonomy" id="367791"/>
    <lineage>
        <taxon>Bacteria</taxon>
        <taxon>Pseudomonadati</taxon>
        <taxon>Bacteroidota</taxon>
        <taxon>Cytophagia</taxon>
        <taxon>Cytophagales</taxon>
        <taxon>Flammeovirgaceae</taxon>
        <taxon>Flammeovirga</taxon>
    </lineage>
</organism>
<dbReference type="AlphaFoldDB" id="A0AAX1NAA5"/>
<keyword evidence="3" id="KW-1185">Reference proteome</keyword>